<feature type="compositionally biased region" description="Basic residues" evidence="1">
    <location>
        <begin position="369"/>
        <end position="379"/>
    </location>
</feature>
<feature type="compositionally biased region" description="Low complexity" evidence="1">
    <location>
        <begin position="91"/>
        <end position="105"/>
    </location>
</feature>
<feature type="region of interest" description="Disordered" evidence="1">
    <location>
        <begin position="70"/>
        <end position="119"/>
    </location>
</feature>
<feature type="compositionally biased region" description="Basic residues" evidence="1">
    <location>
        <begin position="342"/>
        <end position="351"/>
    </location>
</feature>
<name>A0A6J4VNM3_9BACT</name>
<feature type="non-terminal residue" evidence="2">
    <location>
        <position position="1"/>
    </location>
</feature>
<evidence type="ECO:0000256" key="1">
    <source>
        <dbReference type="SAM" id="MobiDB-lite"/>
    </source>
</evidence>
<feature type="compositionally biased region" description="Basic and acidic residues" evidence="1">
    <location>
        <begin position="106"/>
        <end position="117"/>
    </location>
</feature>
<feature type="compositionally biased region" description="Low complexity" evidence="1">
    <location>
        <begin position="215"/>
        <end position="230"/>
    </location>
</feature>
<feature type="region of interest" description="Disordered" evidence="1">
    <location>
        <begin position="165"/>
        <end position="411"/>
    </location>
</feature>
<proteinExistence type="predicted"/>
<feature type="compositionally biased region" description="Basic residues" evidence="1">
    <location>
        <begin position="196"/>
        <end position="212"/>
    </location>
</feature>
<feature type="compositionally biased region" description="Basic and acidic residues" evidence="1">
    <location>
        <begin position="330"/>
        <end position="341"/>
    </location>
</feature>
<feature type="compositionally biased region" description="Basic residues" evidence="1">
    <location>
        <begin position="254"/>
        <end position="275"/>
    </location>
</feature>
<dbReference type="AlphaFoldDB" id="A0A6J4VNM3"/>
<feature type="non-terminal residue" evidence="2">
    <location>
        <position position="411"/>
    </location>
</feature>
<sequence>HRPALLRLGGRGDARVHRDRLLGRPLLRLRGLPGADAGGARLVGGDTDRGLLAGAADLRPRGALRRPLARPPWAAGADDGRLAPGCPPRARLVPSPGRGGLLPRLGGDRAGDGDHALRAGVRHGGDLVRAGAGQGPAARDARRRLRQHHLPAALGLAGWGARLAAGARSPRRGPRRRHGPPPRPPAPAAAGGSRPAARRHPGGRHRVRHGGGARRGNAAPGAARPRLPVADGGVLPRHVLAGGGGGPPDPLPGRARRRARLRRLCRRPDRRRPGRRPGACNRPRRPGLAGGPDGRGLRLAGGRPGRPDGVAEPGRGAGRRPPPGCGAGRLDADAGRADRRVLRPRPLRRDRRAAGAVPDRRPRPGPGRRGPRLRGRWRLRPGPLGVGGRLDAGGRRHARRPPSASGDSLGV</sequence>
<accession>A0A6J4VNM3</accession>
<reference evidence="2" key="1">
    <citation type="submission" date="2020-02" db="EMBL/GenBank/DDBJ databases">
        <authorList>
            <person name="Meier V. D."/>
        </authorList>
    </citation>
    <scope>NUCLEOTIDE SEQUENCE</scope>
    <source>
        <strain evidence="2">AVDCRST_MAG59</strain>
    </source>
</reference>
<feature type="compositionally biased region" description="Basic residues" evidence="1">
    <location>
        <begin position="169"/>
        <end position="180"/>
    </location>
</feature>
<dbReference type="EMBL" id="CADCWF010000370">
    <property type="protein sequence ID" value="CAA9584580.1"/>
    <property type="molecule type" value="Genomic_DNA"/>
</dbReference>
<protein>
    <submittedName>
        <fullName evidence="2">Uncharacterized MFS-type transporter</fullName>
    </submittedName>
</protein>
<evidence type="ECO:0000313" key="2">
    <source>
        <dbReference type="EMBL" id="CAA9584580.1"/>
    </source>
</evidence>
<organism evidence="2">
    <name type="scientific">uncultured Thermomicrobiales bacterium</name>
    <dbReference type="NCBI Taxonomy" id="1645740"/>
    <lineage>
        <taxon>Bacteria</taxon>
        <taxon>Pseudomonadati</taxon>
        <taxon>Thermomicrobiota</taxon>
        <taxon>Thermomicrobia</taxon>
        <taxon>Thermomicrobiales</taxon>
        <taxon>environmental samples</taxon>
    </lineage>
</organism>
<gene>
    <name evidence="2" type="ORF">AVDCRST_MAG59-5296</name>
</gene>